<dbReference type="EMBL" id="JAWDJX010000016">
    <property type="protein sequence ID" value="KAK3053367.1"/>
    <property type="molecule type" value="Genomic_DNA"/>
</dbReference>
<comment type="caution">
    <text evidence="2">The sequence shown here is derived from an EMBL/GenBank/DDBJ whole genome shotgun (WGS) entry which is preliminary data.</text>
</comment>
<organism evidence="2 3">
    <name type="scientific">Extremus antarcticus</name>
    <dbReference type="NCBI Taxonomy" id="702011"/>
    <lineage>
        <taxon>Eukaryota</taxon>
        <taxon>Fungi</taxon>
        <taxon>Dikarya</taxon>
        <taxon>Ascomycota</taxon>
        <taxon>Pezizomycotina</taxon>
        <taxon>Dothideomycetes</taxon>
        <taxon>Dothideomycetidae</taxon>
        <taxon>Mycosphaerellales</taxon>
        <taxon>Extremaceae</taxon>
        <taxon>Extremus</taxon>
    </lineage>
</organism>
<keyword evidence="3" id="KW-1185">Reference proteome</keyword>
<gene>
    <name evidence="2" type="ORF">LTR09_005536</name>
</gene>
<dbReference type="AlphaFoldDB" id="A0AAJ0DG03"/>
<evidence type="ECO:0000313" key="3">
    <source>
        <dbReference type="Proteomes" id="UP001271007"/>
    </source>
</evidence>
<reference evidence="2" key="1">
    <citation type="submission" date="2023-04" db="EMBL/GenBank/DDBJ databases">
        <title>Black Yeasts Isolated from many extreme environments.</title>
        <authorList>
            <person name="Coleine C."/>
            <person name="Stajich J.E."/>
            <person name="Selbmann L."/>
        </authorList>
    </citation>
    <scope>NUCLEOTIDE SEQUENCE</scope>
    <source>
        <strain evidence="2">CCFEE 5312</strain>
    </source>
</reference>
<evidence type="ECO:0000259" key="1">
    <source>
        <dbReference type="PROSITE" id="PS50181"/>
    </source>
</evidence>
<protein>
    <recommendedName>
        <fullName evidence="1">F-box domain-containing protein</fullName>
    </recommendedName>
</protein>
<dbReference type="SUPFAM" id="SSF81383">
    <property type="entry name" value="F-box domain"/>
    <property type="match status" value="1"/>
</dbReference>
<dbReference type="InterPro" id="IPR001810">
    <property type="entry name" value="F-box_dom"/>
</dbReference>
<dbReference type="InterPro" id="IPR036047">
    <property type="entry name" value="F-box-like_dom_sf"/>
</dbReference>
<proteinExistence type="predicted"/>
<accession>A0AAJ0DG03</accession>
<dbReference type="Gene3D" id="1.20.1280.50">
    <property type="match status" value="1"/>
</dbReference>
<name>A0AAJ0DG03_9PEZI</name>
<sequence length="409" mass="46043">MAQTTTLELLPKELIAHIAAFCDATSVLQSSRTCRTIRAASYDALVFKEILIASQLNNWDADTLDIDAISTRAAGNPEIWARYAVADQRAWHSQESSWVLRGPGSPLIRKPQDFVSYLPELHVVKHPHLQNNLWKTQLCLMPRDQTPSVRFCVVMALLDPDGSKSYPDMEQPVLRESQLFQSNTTAAILHASISAVVTLRRALRTSLRAWPFNFAANVPHIALPTAAQIPLRPLNDNYQLPVPFSRRAVELLGNSKTSFSNWDSWYDLHNLAAFRSDAYLTSGTWCGYYTYTHTGSPMVDPPMLNIRFTMVSSPDRDSVTGDEVVELRAADAHDGHGKFELSGTMSYTNRSVRLKARKRYVDSGTSWDWDCQLTPFGIVGFWGTGELRRNGPSRQGIVWLWKQEWTEAA</sequence>
<dbReference type="PROSITE" id="PS50181">
    <property type="entry name" value="FBOX"/>
    <property type="match status" value="1"/>
</dbReference>
<evidence type="ECO:0000313" key="2">
    <source>
        <dbReference type="EMBL" id="KAK3053367.1"/>
    </source>
</evidence>
<dbReference type="Proteomes" id="UP001271007">
    <property type="component" value="Unassembled WGS sequence"/>
</dbReference>
<feature type="domain" description="F-box" evidence="1">
    <location>
        <begin position="4"/>
        <end position="50"/>
    </location>
</feature>